<reference evidence="3 4" key="1">
    <citation type="journal article" date="2015" name="Antonie Van Leeuwenhoek">
        <title>Oceanobacillus bengalensis sp. nov., a bacterium isolated from seawater of the Bay of Bengal.</title>
        <authorList>
            <person name="Yongchang O."/>
            <person name="Xiang W."/>
            <person name="Wang G."/>
        </authorList>
    </citation>
    <scope>NUCLEOTIDE SEQUENCE [LARGE SCALE GENOMIC DNA]</scope>
    <source>
        <strain evidence="3 4">MCCC 1K00260</strain>
    </source>
</reference>
<dbReference type="Pfam" id="PF05901">
    <property type="entry name" value="Excalibur"/>
    <property type="match status" value="1"/>
</dbReference>
<dbReference type="OrthoDB" id="4376109at2"/>
<evidence type="ECO:0000313" key="3">
    <source>
        <dbReference type="EMBL" id="RKQ13209.1"/>
    </source>
</evidence>
<evidence type="ECO:0000313" key="4">
    <source>
        <dbReference type="Proteomes" id="UP000281813"/>
    </source>
</evidence>
<feature type="domain" description="Excalibur calcium-binding" evidence="2">
    <location>
        <begin position="56"/>
        <end position="93"/>
    </location>
</feature>
<evidence type="ECO:0000259" key="2">
    <source>
        <dbReference type="Pfam" id="PF05901"/>
    </source>
</evidence>
<evidence type="ECO:0000256" key="1">
    <source>
        <dbReference type="SAM" id="MobiDB-lite"/>
    </source>
</evidence>
<dbReference type="EMBL" id="RBZO01000035">
    <property type="protein sequence ID" value="RKQ13209.1"/>
    <property type="molecule type" value="Genomic_DNA"/>
</dbReference>
<gene>
    <name evidence="3" type="ORF">D8M05_17070</name>
</gene>
<feature type="compositionally biased region" description="Basic and acidic residues" evidence="1">
    <location>
        <begin position="1"/>
        <end position="40"/>
    </location>
</feature>
<protein>
    <recommendedName>
        <fullName evidence="2">Excalibur calcium-binding domain-containing protein</fullName>
    </recommendedName>
</protein>
<accession>A0A494YSX7</accession>
<name>A0A494YSX7_9BACI</name>
<feature type="region of interest" description="Disordered" evidence="1">
    <location>
        <begin position="1"/>
        <end position="96"/>
    </location>
</feature>
<organism evidence="3 4">
    <name type="scientific">Oceanobacillus bengalensis</name>
    <dbReference type="NCBI Taxonomy" id="1435466"/>
    <lineage>
        <taxon>Bacteria</taxon>
        <taxon>Bacillati</taxon>
        <taxon>Bacillota</taxon>
        <taxon>Bacilli</taxon>
        <taxon>Bacillales</taxon>
        <taxon>Bacillaceae</taxon>
        <taxon>Oceanobacillus</taxon>
    </lineage>
</organism>
<proteinExistence type="predicted"/>
<dbReference type="AlphaFoldDB" id="A0A494YSX7"/>
<keyword evidence="4" id="KW-1185">Reference proteome</keyword>
<comment type="caution">
    <text evidence="3">The sequence shown here is derived from an EMBL/GenBank/DDBJ whole genome shotgun (WGS) entry which is preliminary data.</text>
</comment>
<sequence length="96" mass="10271">MPDLKEKEDIEIDAKAEEEAKRKAEEQAKAEEEAKREAEAVSKSNSGGIDTSGADRDCGDFSTQAEAQAFMEASGPSDPHRLDGNDNDGLACESLP</sequence>
<dbReference type="InterPro" id="IPR008613">
    <property type="entry name" value="Excalibur_Ca-bd_domain"/>
</dbReference>
<dbReference type="Proteomes" id="UP000281813">
    <property type="component" value="Unassembled WGS sequence"/>
</dbReference>